<keyword evidence="1" id="KW-0472">Membrane</keyword>
<name>A0ABW2Y5S8_9BIFI</name>
<dbReference type="Pfam" id="PF19484">
    <property type="entry name" value="DUF6020"/>
    <property type="match status" value="1"/>
</dbReference>
<comment type="caution">
    <text evidence="2">The sequence shown here is derived from an EMBL/GenBank/DDBJ whole genome shotgun (WGS) entry which is preliminary data.</text>
</comment>
<feature type="transmembrane region" description="Helical" evidence="1">
    <location>
        <begin position="7"/>
        <end position="28"/>
    </location>
</feature>
<organism evidence="2 3">
    <name type="scientific">Alloscardovia venturai</name>
    <dbReference type="NCBI Taxonomy" id="1769421"/>
    <lineage>
        <taxon>Bacteria</taxon>
        <taxon>Bacillati</taxon>
        <taxon>Actinomycetota</taxon>
        <taxon>Actinomycetes</taxon>
        <taxon>Bifidobacteriales</taxon>
        <taxon>Bifidobacteriaceae</taxon>
        <taxon>Alloscardovia</taxon>
    </lineage>
</organism>
<feature type="transmembrane region" description="Helical" evidence="1">
    <location>
        <begin position="600"/>
        <end position="619"/>
    </location>
</feature>
<evidence type="ECO:0000313" key="3">
    <source>
        <dbReference type="Proteomes" id="UP001597036"/>
    </source>
</evidence>
<dbReference type="Proteomes" id="UP001597036">
    <property type="component" value="Unassembled WGS sequence"/>
</dbReference>
<keyword evidence="1" id="KW-0812">Transmembrane</keyword>
<protein>
    <submittedName>
        <fullName evidence="2">DUF6020 family protein</fullName>
    </submittedName>
</protein>
<evidence type="ECO:0000256" key="1">
    <source>
        <dbReference type="SAM" id="Phobius"/>
    </source>
</evidence>
<feature type="transmembrane region" description="Helical" evidence="1">
    <location>
        <begin position="177"/>
        <end position="198"/>
    </location>
</feature>
<feature type="transmembrane region" description="Helical" evidence="1">
    <location>
        <begin position="577"/>
        <end position="593"/>
    </location>
</feature>
<feature type="transmembrane region" description="Helical" evidence="1">
    <location>
        <begin position="349"/>
        <end position="364"/>
    </location>
</feature>
<keyword evidence="3" id="KW-1185">Reference proteome</keyword>
<evidence type="ECO:0000313" key="2">
    <source>
        <dbReference type="EMBL" id="MFD0704710.1"/>
    </source>
</evidence>
<feature type="transmembrane region" description="Helical" evidence="1">
    <location>
        <begin position="126"/>
        <end position="151"/>
    </location>
</feature>
<reference evidence="3" key="1">
    <citation type="journal article" date="2019" name="Int. J. Syst. Evol. Microbiol.">
        <title>The Global Catalogue of Microorganisms (GCM) 10K type strain sequencing project: providing services to taxonomists for standard genome sequencing and annotation.</title>
        <authorList>
            <consortium name="The Broad Institute Genomics Platform"/>
            <consortium name="The Broad Institute Genome Sequencing Center for Infectious Disease"/>
            <person name="Wu L."/>
            <person name="Ma J."/>
        </authorList>
    </citation>
    <scope>NUCLEOTIDE SEQUENCE [LARGE SCALE GENOMIC DNA]</scope>
    <source>
        <strain evidence="3">CCM 8604</strain>
    </source>
</reference>
<feature type="transmembrane region" description="Helical" evidence="1">
    <location>
        <begin position="625"/>
        <end position="642"/>
    </location>
</feature>
<dbReference type="RefSeq" id="WP_377938425.1">
    <property type="nucleotide sequence ID" value="NZ_JBHTHQ010000013.1"/>
</dbReference>
<accession>A0ABW2Y5S8</accession>
<proteinExistence type="predicted"/>
<feature type="transmembrane region" description="Helical" evidence="1">
    <location>
        <begin position="48"/>
        <end position="72"/>
    </location>
</feature>
<feature type="transmembrane region" description="Helical" evidence="1">
    <location>
        <begin position="84"/>
        <end position="102"/>
    </location>
</feature>
<dbReference type="InterPro" id="IPR046062">
    <property type="entry name" value="DUF6020"/>
</dbReference>
<gene>
    <name evidence="2" type="ORF">ACFQY8_02960</name>
</gene>
<sequence>MVKQRFLKVILGAFIGIGVALSFAIPLATEVKNYPTRQYSIGTFLLDVVSHNSIVVGFVLFAVTLYIVFAAIPKYKTLQRRNRILIFLAAFVISASIVIPPAQNVEPSQTDVSLFYSISTLYGKKVLLAIVVVEMLFIAMALYNLAVIAIAKINEHKTSTADSETHSKLDYYFSKYVVLKPLNVVLLGVAIFLCWIPIMIANGPVIVDIDTIVQLIQYKKILVWDPKVGTILTGYRLSDHHPFVDTYIYGFFDDLGMKVGNELLGLEILTWLQYLLGATSLALVISWIGSRIKISGRYLFSIILFTAFVPTFSTALSIIVKDSTWIPVFTVWLVCFFELAYRLLNKQRISWKLVVGIVVLSTLAGLMRKTSIYVTTPSLLILTIFLKERWKTLVMGIVPALIVLVLVPATVLPALHIAPGGIQEPLAVPMQQMAKVVIDHENDLNSHEKEVISRVIDMETAKKEFNPVYADPINSFAYTRTKNSQYLREFVILWIKLFFRYPASYFHAISYVRNYIVVGDSYYALKYEHCGWSEAGGKYILPNSKECAFSWQQEHLGSPLNRALKNVPPFSIAGSEVLYTIWIPIISLGFVLSKKKYKNLVLFAPFVMTWANLLLTAAAQARYSYVMLFGAFLAVIAGLVPATQKGVEESARVHAADK</sequence>
<feature type="transmembrane region" description="Helical" evidence="1">
    <location>
        <begin position="298"/>
        <end position="319"/>
    </location>
</feature>
<feature type="transmembrane region" description="Helical" evidence="1">
    <location>
        <begin position="271"/>
        <end position="289"/>
    </location>
</feature>
<keyword evidence="1" id="KW-1133">Transmembrane helix</keyword>
<dbReference type="EMBL" id="JBHTHQ010000013">
    <property type="protein sequence ID" value="MFD0704710.1"/>
    <property type="molecule type" value="Genomic_DNA"/>
</dbReference>
<feature type="transmembrane region" description="Helical" evidence="1">
    <location>
        <begin position="393"/>
        <end position="415"/>
    </location>
</feature>
<feature type="transmembrane region" description="Helical" evidence="1">
    <location>
        <begin position="325"/>
        <end position="344"/>
    </location>
</feature>